<reference evidence="1 2" key="1">
    <citation type="submission" date="2021-06" db="EMBL/GenBank/DDBJ databases">
        <title>Caerostris darwini draft genome.</title>
        <authorList>
            <person name="Kono N."/>
            <person name="Arakawa K."/>
        </authorList>
    </citation>
    <scope>NUCLEOTIDE SEQUENCE [LARGE SCALE GENOMIC DNA]</scope>
</reference>
<dbReference type="EMBL" id="BPLQ01012143">
    <property type="protein sequence ID" value="GIY62921.1"/>
    <property type="molecule type" value="Genomic_DNA"/>
</dbReference>
<comment type="caution">
    <text evidence="1">The sequence shown here is derived from an EMBL/GenBank/DDBJ whole genome shotgun (WGS) entry which is preliminary data.</text>
</comment>
<name>A0AAV4UYF0_9ARAC</name>
<protein>
    <submittedName>
        <fullName evidence="1">Uncharacterized protein</fullName>
    </submittedName>
</protein>
<dbReference type="AlphaFoldDB" id="A0AAV4UYF0"/>
<evidence type="ECO:0000313" key="2">
    <source>
        <dbReference type="Proteomes" id="UP001054837"/>
    </source>
</evidence>
<keyword evidence="2" id="KW-1185">Reference proteome</keyword>
<evidence type="ECO:0000313" key="1">
    <source>
        <dbReference type="EMBL" id="GIY62921.1"/>
    </source>
</evidence>
<organism evidence="1 2">
    <name type="scientific">Caerostris darwini</name>
    <dbReference type="NCBI Taxonomy" id="1538125"/>
    <lineage>
        <taxon>Eukaryota</taxon>
        <taxon>Metazoa</taxon>
        <taxon>Ecdysozoa</taxon>
        <taxon>Arthropoda</taxon>
        <taxon>Chelicerata</taxon>
        <taxon>Arachnida</taxon>
        <taxon>Araneae</taxon>
        <taxon>Araneomorphae</taxon>
        <taxon>Entelegynae</taxon>
        <taxon>Araneoidea</taxon>
        <taxon>Araneidae</taxon>
        <taxon>Caerostris</taxon>
    </lineage>
</organism>
<accession>A0AAV4UYF0</accession>
<proteinExistence type="predicted"/>
<sequence length="99" mass="11031">MKPPRKHGPARFNRTPERIIDLSAHKGTQGTVVRTSAAYLQYLYLPFIGCTCKSYIKPDDHSASHFCGVISQGGASMRIEYFCCQRHSSTVYEVVYGAA</sequence>
<gene>
    <name evidence="1" type="ORF">CDAR_565641</name>
</gene>
<dbReference type="Proteomes" id="UP001054837">
    <property type="component" value="Unassembled WGS sequence"/>
</dbReference>